<dbReference type="SUPFAM" id="SSF56925">
    <property type="entry name" value="OMPA-like"/>
    <property type="match status" value="1"/>
</dbReference>
<dbReference type="EMBL" id="JACLAU010000074">
    <property type="protein sequence ID" value="MBC2653703.1"/>
    <property type="molecule type" value="Genomic_DNA"/>
</dbReference>
<dbReference type="Gene3D" id="2.40.160.90">
    <property type="match status" value="1"/>
</dbReference>
<dbReference type="InterPro" id="IPR011250">
    <property type="entry name" value="OMP/PagP_B-barrel"/>
</dbReference>
<dbReference type="AlphaFoldDB" id="A0A7X1KDX0"/>
<name>A0A7X1KDX0_9SPHN</name>
<dbReference type="InterPro" id="IPR001677">
    <property type="entry name" value="TbpB_B_D"/>
</dbReference>
<proteinExistence type="predicted"/>
<dbReference type="Proteomes" id="UP000520156">
    <property type="component" value="Unassembled WGS sequence"/>
</dbReference>
<evidence type="ECO:0000313" key="2">
    <source>
        <dbReference type="EMBL" id="MBC2653703.1"/>
    </source>
</evidence>
<reference evidence="2 3" key="1">
    <citation type="submission" date="2020-08" db="EMBL/GenBank/DDBJ databases">
        <title>The genome sequence of Novosphingobium flavum 4Y4.</title>
        <authorList>
            <person name="Liu Y."/>
        </authorList>
    </citation>
    <scope>NUCLEOTIDE SEQUENCE [LARGE SCALE GENOMIC DNA]</scope>
    <source>
        <strain evidence="2 3">4Y4</strain>
    </source>
</reference>
<dbReference type="Pfam" id="PF01298">
    <property type="entry name" value="TbpB_B_D"/>
    <property type="match status" value="1"/>
</dbReference>
<evidence type="ECO:0000259" key="1">
    <source>
        <dbReference type="Pfam" id="PF01298"/>
    </source>
</evidence>
<protein>
    <submittedName>
        <fullName evidence="2">Transferrin-binding protein-like solute binding protein</fullName>
    </submittedName>
</protein>
<organism evidence="2 3">
    <name type="scientific">Novosphingobium aerophilum</name>
    <dbReference type="NCBI Taxonomy" id="2839843"/>
    <lineage>
        <taxon>Bacteria</taxon>
        <taxon>Pseudomonadati</taxon>
        <taxon>Pseudomonadota</taxon>
        <taxon>Alphaproteobacteria</taxon>
        <taxon>Sphingomonadales</taxon>
        <taxon>Sphingomonadaceae</taxon>
        <taxon>Novosphingobium</taxon>
    </lineage>
</organism>
<sequence length="158" mass="15774">MSFGAWAGSTSTAGYINSFHAGSATPAASVPTSGSATYSGTSAGYYSSQSGTVNPVTSDVTLTANFSTRSIIYVASNTQGTVSYPGLNVTGTLSYASGSRTFSGTLTTPQGYGTGMLTGTASGSFYGPLGQEVAGAFVLNWSSGTVAQYVGSFGAKRP</sequence>
<keyword evidence="3" id="KW-1185">Reference proteome</keyword>
<evidence type="ECO:0000313" key="3">
    <source>
        <dbReference type="Proteomes" id="UP000520156"/>
    </source>
</evidence>
<gene>
    <name evidence="2" type="ORF">H7F49_18650</name>
</gene>
<comment type="caution">
    <text evidence="2">The sequence shown here is derived from an EMBL/GenBank/DDBJ whole genome shotgun (WGS) entry which is preliminary data.</text>
</comment>
<feature type="domain" description="Transferrin-binding protein B C-lobe/N-lobe beta-barrel" evidence="1">
    <location>
        <begin position="30"/>
        <end position="157"/>
    </location>
</feature>
<accession>A0A7X1KDX0</accession>